<gene>
    <name evidence="2" type="ORF">ACHHYP_14963</name>
</gene>
<dbReference type="PANTHER" id="PTHR37066">
    <property type="entry name" value="HELICASE-ASSOCIATED"/>
    <property type="match status" value="1"/>
</dbReference>
<evidence type="ECO:0000313" key="2">
    <source>
        <dbReference type="EMBL" id="OQR83217.1"/>
    </source>
</evidence>
<evidence type="ECO:0000313" key="3">
    <source>
        <dbReference type="Proteomes" id="UP000243579"/>
    </source>
</evidence>
<organism evidence="2 3">
    <name type="scientific">Achlya hypogyna</name>
    <name type="common">Oomycete</name>
    <name type="synonym">Protoachlya hypogyna</name>
    <dbReference type="NCBI Taxonomy" id="1202772"/>
    <lineage>
        <taxon>Eukaryota</taxon>
        <taxon>Sar</taxon>
        <taxon>Stramenopiles</taxon>
        <taxon>Oomycota</taxon>
        <taxon>Saprolegniomycetes</taxon>
        <taxon>Saprolegniales</taxon>
        <taxon>Achlyaceae</taxon>
        <taxon>Achlya</taxon>
    </lineage>
</organism>
<dbReference type="Proteomes" id="UP000243579">
    <property type="component" value="Unassembled WGS sequence"/>
</dbReference>
<dbReference type="AlphaFoldDB" id="A0A1V9YBZ5"/>
<name>A0A1V9YBZ5_ACHHY</name>
<dbReference type="PANTHER" id="PTHR37066:SF1">
    <property type="entry name" value="LNS2_PITP DOMAIN-CONTAINING PROTEIN"/>
    <property type="match status" value="1"/>
</dbReference>
<dbReference type="EMBL" id="JNBR01002254">
    <property type="protein sequence ID" value="OQR83217.1"/>
    <property type="molecule type" value="Genomic_DNA"/>
</dbReference>
<protein>
    <recommendedName>
        <fullName evidence="4">Helicase-associated domain-containing protein</fullName>
    </recommendedName>
</protein>
<reference evidence="2 3" key="1">
    <citation type="journal article" date="2014" name="Genome Biol. Evol.">
        <title>The secreted proteins of Achlya hypogyna and Thraustotheca clavata identify the ancestral oomycete secretome and reveal gene acquisitions by horizontal gene transfer.</title>
        <authorList>
            <person name="Misner I."/>
            <person name="Blouin N."/>
            <person name="Leonard G."/>
            <person name="Richards T.A."/>
            <person name="Lane C.E."/>
        </authorList>
    </citation>
    <scope>NUCLEOTIDE SEQUENCE [LARGE SCALE GENOMIC DNA]</scope>
    <source>
        <strain evidence="2 3">ATCC 48635</strain>
    </source>
</reference>
<comment type="caution">
    <text evidence="2">The sequence shown here is derived from an EMBL/GenBank/DDBJ whole genome shotgun (WGS) entry which is preliminary data.</text>
</comment>
<evidence type="ECO:0008006" key="4">
    <source>
        <dbReference type="Google" id="ProtNLM"/>
    </source>
</evidence>
<accession>A0A1V9YBZ5</accession>
<feature type="region of interest" description="Disordered" evidence="1">
    <location>
        <begin position="934"/>
        <end position="960"/>
    </location>
</feature>
<sequence>MPLGRVVQALRRGFVPSYVFKSLEALGFDWQCPAGTFRCSYAGEPTDDWNSSIKFVSWDAQIDALAAYQAEHGTSKVSPLTTFRAPPASVDFMLAPVLPTLRHHFYALTDAQRLRITSLGLITDMPLWADLVGLLRLYKSCFGPGGVAIDFIVPDSTPGAPWPMAWRGLPLGELAWRLRRRTHVWNAQLVETDFTTGSARTWVAVLAAASVFKSLHHHLNIPRDFVVLSVPQWPQEYSGMKLGFLYHSLLVAESFLLLPSVTRSSLEELRVAVPHRLLKVMSASAAATEFWERFASALTYYHAKVAPGDPPQDYVVPCGAAVNADIRGFYLGAAFASLHKQAYIRPEHLARIDRLRAAQPPPARIPLVAEPPVVVPPHVRQSPIPLQELQHSVAAFIAYRRIFGHCNVTEDFIVPVTAEWHPRFHGVHLGFVATSLRHFHGRLPPALWNDLCDLGFVWATADGRVRCDKAVDGAGHKLDELIPLQTLVYALEVYRCRYGTSEIPPDFVVPSHDFVWPAGTQGVYLTSMVKVLALHIFELPDALVQRLQRLNYFAHLPTWCDLVHLLQRYKELHCMQQVYIDYVVNDRASSWHGLALGHMVWCIGLKQLTLPPARQAVFAGTSATWDRVLHALVCFKREHGHLSVLPTYVVPNTAPTTPGLFLGNWYVQLQRCQSLGLLNAATEKALTQFTPSLLPTVSATPWVPANVAPTFWTQLMLAINHFKQIMGHSDVPYHFTFYTTNAVPAYLRGYNLGNALDLARQQPQALCRMPLENLGVIWDVESTIECCDYIRVLTAWLSAEQRLDETVAVGALPACPLAMANTPIGAILTVLESAPLSSVRRAGFAMLNFDYQSRWTIKICALVLFQNIYGHVNVPLDFVVPSCLPWSPVTWRLPLGHVVLWMWQCQRTMAPAPLRQLTELGLWAQALPKTTVYAPAPPSLPHSSNSTARDRSYQAPTMTPTPASAVEVSVEVTAIADPCQQPLTSDTVPATNNVELELAVETADTASLPRAFAEEVTVVEWQHCLPGLDQYKKLHGTTAVPAHFCVPKNDCNWPSHLSGYPLGSSVQAIRSGQVILSIDILEKLVKIAFFA</sequence>
<proteinExistence type="predicted"/>
<evidence type="ECO:0000256" key="1">
    <source>
        <dbReference type="SAM" id="MobiDB-lite"/>
    </source>
</evidence>
<keyword evidence="3" id="KW-1185">Reference proteome</keyword>